<dbReference type="InterPro" id="IPR019734">
    <property type="entry name" value="TPR_rpt"/>
</dbReference>
<dbReference type="InterPro" id="IPR011990">
    <property type="entry name" value="TPR-like_helical_dom_sf"/>
</dbReference>
<dbReference type="Pfam" id="PF00535">
    <property type="entry name" value="Glycos_transf_2"/>
    <property type="match status" value="2"/>
</dbReference>
<sequence>MTLPSLTACILTYNSESGIRETLESVLPYVDQLVVVDSGSTDQTVPIVRAFGVQVTPFEWADDFSKARNVAIEKATGDWILFLDSDETFHWTHPDLSLKEFLAVNDSFTGVYALPCRNIEQATGELQTWSHAERLFPRGRYTYQGAIHEALQGSGKVIRLLPDCFLEHVGYSADRIEAKSQRNLKLLQQELAQDKDNGRLHRYLANEFFNAGQYRDSIRHCQRALALLPKHETYTRAQTYFYWMTSWLLLGETDRSMHIAKRAMEEIPSYTDPYALAFEVASRQQEWQTARDMFARWNELKSEQRLLPQHLTSLNHPLEGRSDQMGLTVALLGLDHDNDLAEVKRQLDAIPLHKQVVIVGESFSEEMRKAAAGYRYELHEVATNRSILERQLTAMRAAREEWVLFLEGRERVADAGDLAELVVSSAEAAYAAEVRYQTDRLRVSVVEWRLLKKGTDLSRFRPLDAAAPRLVLHQEFLQVEVPARAPGTSRMSVADGAQASLPAAEKRMRDAWQAFSLQEYEKALSILADIQHHRHAPFFMILAGINLGRTHEALQLLQNVINDEEENTASHEYAYLYARLMTAIDDPEVKQEAIELLIDAFSSADGAQGVFLDLAPEDHLLAAGDLYGQLGRWEQAKDLFADAVASSGYENERAAYRYADALRQLTEAESRQSDLPRLLMADLPSQDPKAKRLLYLLYRYLGFDEWAILFYPFHESSRYERPQGDVSVILPVYNQSDYLRASIKSVLRQSHTRFELIIVDDGSTEDISSVVEEFWYDRRIVFHRLERNQGLPAALNAGLALATGTFLTWHSADNLMGERMLERLVSALVADESKAAAYADYIQIDQEGLLIEKIRNRPYEMNGLANPGPALVWRATAGRRAGGFDTSMFGIEDRDFVFRLRTKGPFVHVPEPLYSYRIHKESLSAEIDDQERFGGWDALHARLKRKWFYWHFI</sequence>
<feature type="domain" description="Glycosyltransferase 2-like" evidence="2">
    <location>
        <begin position="8"/>
        <end position="90"/>
    </location>
</feature>
<dbReference type="SUPFAM" id="SSF53448">
    <property type="entry name" value="Nucleotide-diphospho-sugar transferases"/>
    <property type="match status" value="2"/>
</dbReference>
<dbReference type="PANTHER" id="PTHR43685">
    <property type="entry name" value="GLYCOSYLTRANSFERASE"/>
    <property type="match status" value="1"/>
</dbReference>
<dbReference type="InterPro" id="IPR029044">
    <property type="entry name" value="Nucleotide-diphossugar_trans"/>
</dbReference>
<dbReference type="CDD" id="cd00761">
    <property type="entry name" value="Glyco_tranf_GTA_type"/>
    <property type="match status" value="1"/>
</dbReference>
<evidence type="ECO:0000313" key="4">
    <source>
        <dbReference type="Proteomes" id="UP001208017"/>
    </source>
</evidence>
<protein>
    <submittedName>
        <fullName evidence="3">Glycosyltransferase</fullName>
        <ecNumber evidence="3">2.4.-.-</ecNumber>
    </submittedName>
</protein>
<name>A0ABT3X8G2_9BACL</name>
<gene>
    <name evidence="3" type="ORF">OS242_18545</name>
</gene>
<evidence type="ECO:0000259" key="2">
    <source>
        <dbReference type="Pfam" id="PF00535"/>
    </source>
</evidence>
<comment type="similarity">
    <text evidence="1">Belongs to the glycosyltransferase 2 family.</text>
</comment>
<feature type="domain" description="Glycosyltransferase 2-like" evidence="2">
    <location>
        <begin position="727"/>
        <end position="839"/>
    </location>
</feature>
<dbReference type="EMBL" id="JAPMLT010000014">
    <property type="protein sequence ID" value="MCX7571941.1"/>
    <property type="molecule type" value="Genomic_DNA"/>
</dbReference>
<reference evidence="3 4" key="1">
    <citation type="submission" date="2022-11" db="EMBL/GenBank/DDBJ databases">
        <title>Study of microbial diversity in lake waters.</title>
        <authorList>
            <person name="Zhang J."/>
        </authorList>
    </citation>
    <scope>NUCLEOTIDE SEQUENCE [LARGE SCALE GENOMIC DNA]</scope>
    <source>
        <strain evidence="3 4">DT12</strain>
    </source>
</reference>
<dbReference type="SUPFAM" id="SSF48452">
    <property type="entry name" value="TPR-like"/>
    <property type="match status" value="1"/>
</dbReference>
<dbReference type="InterPro" id="IPR001173">
    <property type="entry name" value="Glyco_trans_2-like"/>
</dbReference>
<evidence type="ECO:0000313" key="3">
    <source>
        <dbReference type="EMBL" id="MCX7571941.1"/>
    </source>
</evidence>
<evidence type="ECO:0000256" key="1">
    <source>
        <dbReference type="ARBA" id="ARBA00006739"/>
    </source>
</evidence>
<keyword evidence="4" id="KW-1185">Reference proteome</keyword>
<dbReference type="GO" id="GO:0016757">
    <property type="term" value="F:glycosyltransferase activity"/>
    <property type="evidence" value="ECO:0007669"/>
    <property type="project" value="UniProtKB-KW"/>
</dbReference>
<proteinExistence type="inferred from homology"/>
<keyword evidence="3" id="KW-0808">Transferase</keyword>
<accession>A0ABT3X8G2</accession>
<dbReference type="InterPro" id="IPR050834">
    <property type="entry name" value="Glycosyltransf_2"/>
</dbReference>
<dbReference type="Gene3D" id="1.25.40.10">
    <property type="entry name" value="Tetratricopeptide repeat domain"/>
    <property type="match status" value="1"/>
</dbReference>
<dbReference type="EC" id="2.4.-.-" evidence="3"/>
<dbReference type="Gene3D" id="3.90.550.10">
    <property type="entry name" value="Spore Coat Polysaccharide Biosynthesis Protein SpsA, Chain A"/>
    <property type="match status" value="2"/>
</dbReference>
<comment type="caution">
    <text evidence="3">The sequence shown here is derived from an EMBL/GenBank/DDBJ whole genome shotgun (WGS) entry which is preliminary data.</text>
</comment>
<organism evidence="3 4">
    <name type="scientific">Tumebacillus lacus</name>
    <dbReference type="NCBI Taxonomy" id="2995335"/>
    <lineage>
        <taxon>Bacteria</taxon>
        <taxon>Bacillati</taxon>
        <taxon>Bacillota</taxon>
        <taxon>Bacilli</taxon>
        <taxon>Bacillales</taxon>
        <taxon>Alicyclobacillaceae</taxon>
        <taxon>Tumebacillus</taxon>
    </lineage>
</organism>
<dbReference type="SMART" id="SM00028">
    <property type="entry name" value="TPR"/>
    <property type="match status" value="3"/>
</dbReference>
<dbReference type="CDD" id="cd02511">
    <property type="entry name" value="Beta4Glucosyltransferase"/>
    <property type="match status" value="1"/>
</dbReference>
<dbReference type="RefSeq" id="WP_267153190.1">
    <property type="nucleotide sequence ID" value="NZ_JAPMLT010000014.1"/>
</dbReference>
<keyword evidence="3" id="KW-0328">Glycosyltransferase</keyword>
<dbReference type="PANTHER" id="PTHR43685:SF11">
    <property type="entry name" value="GLYCOSYLTRANSFERASE TAGX-RELATED"/>
    <property type="match status" value="1"/>
</dbReference>
<dbReference type="Proteomes" id="UP001208017">
    <property type="component" value="Unassembled WGS sequence"/>
</dbReference>